<comment type="function">
    <text evidence="32">Surface protein gp120: Attaches the virus to the host lymphoid cell by binding to the primary receptor CD4. This interaction induces a structural rearrangement creating a high affinity binding site for a chemokine coreceptor like CXCR4 and/or CCR5. Acts as a ligand for CD209/DC-SIGN and CLEC4M/DC-SIGNR, which are respectively found on dendritic cells (DCs), and on endothelial cells of liver sinusoids and lymph node sinuses. These interactions allow capture of viral particles at mucosal surfaces by these cells and subsequent transmission to permissive cells. HIV subverts the migration properties of dendritic cells to gain access to CD4+ T-cells in lymph nodes. Virus transmission to permissive T-cells occurs either in trans (without DCs infection, through viral capture and transmission), or in cis (following DCs productive infection, through the usual CD4-gp120 interaction), thereby inducing a robust infection. In trans infection, bound virions remain infectious over days and it is proposed that they are not degraded, but protected in non-lysosomal acidic organelles within the DCs close to the cell membrane thus contributing to the viral infectious potential during DCs' migration from the periphery to the lymphoid tissues. On arrival at lymphoid tissues, intact virions recycle back to DCs' cell surface allowing virus transmission to CD4+ T-cells.</text>
</comment>
<dbReference type="FunFam" id="2.170.40.20:FF:000002">
    <property type="entry name" value="Envelope glycoprotein gp160"/>
    <property type="match status" value="1"/>
</dbReference>
<dbReference type="GO" id="GO:0020002">
    <property type="term" value="C:host cell plasma membrane"/>
    <property type="evidence" value="ECO:0007669"/>
    <property type="project" value="UniProtKB-SubCell"/>
</dbReference>
<feature type="transmembrane region" description="Helical" evidence="33">
    <location>
        <begin position="657"/>
        <end position="684"/>
    </location>
</feature>
<keyword evidence="31 32" id="KW-1160">Virus entry into host cell</keyword>
<dbReference type="Gene3D" id="1.20.5.490">
    <property type="entry name" value="Single helix bin"/>
    <property type="match status" value="1"/>
</dbReference>
<evidence type="ECO:0000256" key="20">
    <source>
        <dbReference type="ARBA" id="ARBA00022879"/>
    </source>
</evidence>
<keyword evidence="23 32" id="KW-1039">Host endosome</keyword>
<feature type="lipid moiety-binding region" description="S-palmitoyl cysteine; by host" evidence="32">
    <location>
        <position position="743"/>
    </location>
</feature>
<comment type="subcellular location">
    <subcellularLocation>
        <location evidence="3">Host cell membrane</location>
        <topology evidence="3">Peripheral membrane protein</topology>
    </subcellularLocation>
    <subcellularLocation>
        <location evidence="1">Host cell membrane</location>
        <topology evidence="1">Single-pass type I membrane protein</topology>
    </subcellularLocation>
    <subcellularLocation>
        <location evidence="2">Host endosome membrane</location>
        <topology evidence="2">Peripheral membrane protein</topology>
    </subcellularLocation>
    <subcellularLocation>
        <location evidence="5">Host endosome membrane</location>
        <topology evidence="5">Single-pass type I membrane protein</topology>
    </subcellularLocation>
    <subcellularLocation>
        <location evidence="6">Virion membrane</location>
        <topology evidence="6">Peripheral membrane protein</topology>
    </subcellularLocation>
    <subcellularLocation>
        <location evidence="4">Virion membrane</location>
        <topology evidence="4">Single-pass type I membrane protein</topology>
    </subcellularLocation>
</comment>
<comment type="domain">
    <text evidence="32">The CD4-binding region is targeted by the antibody b12.</text>
</comment>
<comment type="miscellaneous">
    <text evidence="32">HIV-1 lineages are divided in three main groups, M (for Major), O (for Outlier), and N (for New, or Non-M, Non-O). The vast majority of strains found worldwide belong to the group M. Group O seems to be endemic to and largely confined to Cameroon and neighboring countries in West Central Africa, where these viruses represent a small minority of HIV-1 strains. The group N is represented by a limited number of isolates from Cameroonian persons. The group M is further subdivided in 9 clades or subtypes (A to D, F to H, J and K).</text>
</comment>
<reference evidence="36 37" key="1">
    <citation type="journal article" date="2015" name="PLoS Pathog.">
        <title>Heterosexual Transmission of Subtype C HIV-1 Selects Consensus-Like Variants without Increased Replicative Capacity or Interferon-alpha Resistance.</title>
        <authorList>
            <person name="Deymier M.J."/>
            <person name="Ende Z."/>
            <person name="Fenton-May A.E."/>
            <person name="Dilernia D.A."/>
            <person name="Kilembe W."/>
            <person name="Allen S.A."/>
            <person name="Borrow P."/>
            <person name="Hunter E."/>
        </authorList>
    </citation>
    <scope>NUCLEOTIDE SEQUENCE [LARGE SCALE GENOMIC DNA]</scope>
    <source>
        <strain evidence="36">Z3576M_18Apr09_PL_NFLG_SGA5</strain>
    </source>
</reference>
<comment type="domain">
    <text evidence="32">Some of the most genetically diverse regions of the viral genome are present in Env. They are called variable regions 1 through 5 (V1 through V5). Coreceptor usage of gp120 is determined mainly by the primary structure of the third variable region (V3) in the outer domain of gp120. The sequence of V3 determines which coreceptor, CCR5 and/or CXCR4 (corresponding to R5/macrophage, X4/T cell and R5X4/T cell and macrophage tropism), is used to trigger the fusion potential of the Env complex, and hence which cells the virus can infect. Binding to CCR5 involves a region adjacent in addition to V3.</text>
</comment>
<keyword evidence="22 32" id="KW-1133">Transmembrane helix</keyword>
<evidence type="ECO:0000313" key="37">
    <source>
        <dbReference type="Proteomes" id="UP000156199"/>
    </source>
</evidence>
<comment type="function">
    <text evidence="32">Transmembrane protein gp41: Acts as a class I viral fusion protein. Under the current model, the protein has at least 3 conformational states: pre-fusion native state, pre-hairpin intermediate state, and post-fusion hairpin state. During fusion of viral and target intracellular membranes, the coiled coil regions (heptad repeats) assume a trimer-of-hairpins structure, positioning the fusion peptide in close proximity to the C-terminal region of the ectodomain. The formation of this structure appears to drive apposition and subsequent fusion of viral and target cell membranes. Complete fusion occurs in host cell endosomes and is dynamin-dependent, however some lipid transfer might occur at the plasma membrane. The virus undergoes clathrin-dependent internalization long before endosomal fusion, thus minimizing the surface exposure of conserved viral epitopes during fusion and reducing the efficacy of inhibitors targeting these epitopes. Membranes fusion leads to delivery of the nucleocapsid into the cytoplasm.</text>
</comment>
<feature type="topological domain" description="Cytoplasmic" evidence="32">
    <location>
        <begin position="685"/>
        <end position="842"/>
    </location>
</feature>
<evidence type="ECO:0000256" key="21">
    <source>
        <dbReference type="ARBA" id="ARBA00022890"/>
    </source>
</evidence>
<feature type="transmembrane region" description="Helical" evidence="33">
    <location>
        <begin position="13"/>
        <end position="41"/>
    </location>
</feature>
<dbReference type="FunFam" id="2.170.40.20:FF:000003">
    <property type="entry name" value="Envelope glycoprotein gp160"/>
    <property type="match status" value="1"/>
</dbReference>
<dbReference type="FunFam" id="1.10.287.210:FF:000001">
    <property type="entry name" value="Envelope glycoprotein gp160"/>
    <property type="match status" value="1"/>
</dbReference>
<comment type="subcellular location">
    <molecule>Surface protein gp120</molecule>
    <subcellularLocation>
        <location evidence="32">Virion membrane</location>
        <topology evidence="32">Peripheral membrane protein</topology>
    </subcellularLocation>
    <subcellularLocation>
        <location evidence="32">Host cell membrane</location>
        <topology evidence="32">Peripheral membrane protein</topology>
    </subcellularLocation>
    <subcellularLocation>
        <location evidence="32">Host endosome membrane</location>
        <topology evidence="32">Single-pass type I membrane protein</topology>
    </subcellularLocation>
    <text evidence="32">The surface protein is not anchored to the viral envelope, but associates with the extravirion surface through its binding to TM. It is probably concentrated at the site of budding and incorporated into the virions possibly by contacts between the cytoplasmic tail of Env and the N-terminus of Gag.</text>
</comment>
<keyword evidence="10 32" id="KW-1165">Clathrin-mediated endocytosis of virus by host</keyword>
<feature type="short sequence motif" description="YXXL motif; contains endocytosis signal" evidence="32">
    <location>
        <begin position="691"/>
        <end position="694"/>
    </location>
</feature>
<evidence type="ECO:0000256" key="25">
    <source>
        <dbReference type="ARBA" id="ARBA00023136"/>
    </source>
</evidence>
<dbReference type="Pfam" id="PF00516">
    <property type="entry name" value="GP120"/>
    <property type="match status" value="2"/>
</dbReference>
<evidence type="ECO:0000256" key="26">
    <source>
        <dbReference type="ARBA" id="ARBA00023139"/>
    </source>
</evidence>
<evidence type="ECO:0000256" key="5">
    <source>
        <dbReference type="ARBA" id="ARBA00004578"/>
    </source>
</evidence>
<evidence type="ECO:0000256" key="3">
    <source>
        <dbReference type="ARBA" id="ARBA00004505"/>
    </source>
</evidence>
<dbReference type="Gene3D" id="2.170.40.20">
    <property type="entry name" value="Human immunodeficiency virus 1, Gp160, envelope glycoprotein"/>
    <property type="match status" value="2"/>
</dbReference>
<evidence type="ECO:0000256" key="23">
    <source>
        <dbReference type="ARBA" id="ARBA00023046"/>
    </source>
</evidence>
<keyword evidence="27 32" id="KW-1015">Disulfide bond</keyword>
<dbReference type="InterPro" id="IPR037527">
    <property type="entry name" value="Gp160"/>
</dbReference>
<keyword evidence="29 32" id="KW-0899">Viral immunoevasion</keyword>
<keyword evidence="16 32" id="KW-0732">Signal</keyword>
<comment type="domain">
    <text evidence="32">The membrane proximal external region (MPER) present in gp41 is a tryptophan-rich region recognized by the antibodies 2F5, Z13, and 4E10. MPER seems to play a role in fusion.</text>
</comment>
<evidence type="ECO:0000256" key="9">
    <source>
        <dbReference type="ARBA" id="ARBA00022511"/>
    </source>
</evidence>
<evidence type="ECO:0000256" key="13">
    <source>
        <dbReference type="ARBA" id="ARBA00022685"/>
    </source>
</evidence>
<keyword evidence="20 32" id="KW-0261">Viral envelope protein</keyword>
<comment type="domain">
    <text evidence="32 33">The 17 amino acids long immunosuppressive region is present in many retroviral envelope proteins. Synthetic peptides derived from this relatively conserved sequence inhibit immune function in vitro and in vivo.</text>
</comment>
<evidence type="ECO:0000256" key="14">
    <source>
        <dbReference type="ARBA" id="ARBA00022692"/>
    </source>
</evidence>
<dbReference type="Pfam" id="PF00517">
    <property type="entry name" value="GP41"/>
    <property type="match status" value="1"/>
</dbReference>
<protein>
    <recommendedName>
        <fullName evidence="32">Envelope glycoprotein gp160</fullName>
    </recommendedName>
    <alternativeName>
        <fullName evidence="32">Env polyprotein</fullName>
    </alternativeName>
    <component>
        <recommendedName>
            <fullName evidence="32">Surface protein gp120</fullName>
            <shortName evidence="32">SU</shortName>
        </recommendedName>
        <alternativeName>
            <fullName evidence="32">Glycoprotein 120</fullName>
            <shortName evidence="32">gp120</shortName>
        </alternativeName>
    </component>
    <component>
        <recommendedName>
            <fullName evidence="32">Transmembrane protein gp41</fullName>
            <shortName evidence="32">TM</shortName>
        </recommendedName>
        <alternativeName>
            <fullName evidence="32">Glycoprotein 41</fullName>
            <shortName evidence="32">gp41</shortName>
        </alternativeName>
    </component>
</protein>
<comment type="subunit">
    <text evidence="32">The mature envelope protein (Env) consists of a homotrimer of non-covalently associated gp120-gp41 heterodimers. The resulting complex protrudes from the virus surface as a spike. There seems to be as few as 10 spikes on the average virion. Surface protein gp120 interacts with host CD4, CCR5 and CXCR4. Gp120 also interacts with the C-type lectins CD209/DC-SIGN and CLEC4M/DC-SIGNR (collectively referred to as DC-SIGN(R)). Gp120 and gp41 interact with GalCer. Gp120 interacts with host ITGA4/ITGB7 complex; on CD4+ T-cells, this interaction results in rapid activation of integrin ITGAL/LFA-1, which facilitates efficient cell-to-cell spreading of HIV-1. Gp120 interacts with cell-associated heparan sulfate; this interaction increases virus infectivity on permissive cells and may be involved in infection of CD4- cells.</text>
</comment>
<feature type="site" description="Cleavage; by host furin" evidence="32">
    <location>
        <begin position="490"/>
        <end position="491"/>
    </location>
</feature>
<dbReference type="GO" id="GO:0039654">
    <property type="term" value="P:fusion of virus membrane with host endosome membrane"/>
    <property type="evidence" value="ECO:0007669"/>
    <property type="project" value="UniProtKB-UniRule"/>
</dbReference>
<evidence type="ECO:0000256" key="15">
    <source>
        <dbReference type="ARBA" id="ARBA00022703"/>
    </source>
</evidence>
<dbReference type="HAMAP" id="MF_04083">
    <property type="entry name" value="HIV_ENV"/>
    <property type="match status" value="1"/>
</dbReference>
<evidence type="ECO:0000256" key="30">
    <source>
        <dbReference type="ARBA" id="ARBA00023288"/>
    </source>
</evidence>
<feature type="region of interest" description="Immunosuppression" evidence="32">
    <location>
        <begin position="553"/>
        <end position="571"/>
    </location>
</feature>
<feature type="lipid moiety-binding region" description="S-palmitoyl cysteine; by host" evidence="32">
    <location>
        <position position="823"/>
    </location>
</feature>
<dbReference type="InterPro" id="IPR000328">
    <property type="entry name" value="GP41-like"/>
</dbReference>
<keyword evidence="13 32" id="KW-0165">Cleavage on pair of basic residues</keyword>
<keyword evidence="14 32" id="KW-0812">Transmembrane</keyword>
<feature type="domain" description="Retroviral envelope protein GP41-like" evidence="35">
    <location>
        <begin position="509"/>
        <end position="698"/>
    </location>
</feature>
<dbReference type="GO" id="GO:1903911">
    <property type="term" value="P:positive regulation of receptor clustering"/>
    <property type="evidence" value="ECO:0007669"/>
    <property type="project" value="UniProtKB-UniRule"/>
</dbReference>
<evidence type="ECO:0000256" key="8">
    <source>
        <dbReference type="ARBA" id="ARBA00022510"/>
    </source>
</evidence>
<feature type="domain" description="Human immunodeficiency virus 1 envelope glycoprotein Gp120" evidence="34">
    <location>
        <begin position="33"/>
        <end position="143"/>
    </location>
</feature>
<dbReference type="GO" id="GO:0075512">
    <property type="term" value="P:clathrin-dependent endocytosis of virus by host cell"/>
    <property type="evidence" value="ECO:0007669"/>
    <property type="project" value="UniProtKB-UniRule"/>
</dbReference>
<evidence type="ECO:0000256" key="24">
    <source>
        <dbReference type="ARBA" id="ARBA00023054"/>
    </source>
</evidence>
<keyword evidence="24 32" id="KW-0175">Coiled coil</keyword>
<keyword evidence="28 32" id="KW-0325">Glycoprotein</keyword>
<feature type="domain" description="Human immunodeficiency virus 1 envelope glycoprotein Gp120" evidence="34">
    <location>
        <begin position="147"/>
        <end position="490"/>
    </location>
</feature>
<feature type="disulfide bond" evidence="32">
    <location>
        <begin position="228"/>
        <end position="239"/>
    </location>
</feature>
<feature type="region of interest" description="MPER; binding to GalCer" evidence="32">
    <location>
        <begin position="641"/>
        <end position="662"/>
    </location>
</feature>
<evidence type="ECO:0000256" key="22">
    <source>
        <dbReference type="ARBA" id="ARBA00022989"/>
    </source>
</evidence>
<dbReference type="GO" id="GO:0052031">
    <property type="term" value="P:symbiont-mediated perturbation of host defense response"/>
    <property type="evidence" value="ECO:0007669"/>
    <property type="project" value="UniProtKB-UniRule"/>
</dbReference>
<keyword evidence="26 32" id="KW-0564">Palmitate</keyword>
<evidence type="ECO:0000256" key="32">
    <source>
        <dbReference type="HAMAP-Rule" id="MF_04083"/>
    </source>
</evidence>
<dbReference type="InterPro" id="IPR036377">
    <property type="entry name" value="Gp120_core_sf"/>
</dbReference>
<gene>
    <name evidence="32 36" type="primary">env</name>
</gene>
<dbReference type="GO" id="GO:0055036">
    <property type="term" value="C:virion membrane"/>
    <property type="evidence" value="ECO:0007669"/>
    <property type="project" value="UniProtKB-SubCell"/>
</dbReference>
<dbReference type="GO" id="GO:0019062">
    <property type="term" value="P:virion attachment to host cell"/>
    <property type="evidence" value="ECO:0007669"/>
    <property type="project" value="UniProtKB-UniRule"/>
</dbReference>
<name>A0A0K2DMQ2_HV1</name>
<dbReference type="GO" id="GO:0019031">
    <property type="term" value="C:viral envelope"/>
    <property type="evidence" value="ECO:0007669"/>
    <property type="project" value="UniProtKB-KW"/>
</dbReference>
<organismHost>
    <name type="scientific">Homo sapiens</name>
    <name type="common">Human</name>
    <dbReference type="NCBI Taxonomy" id="9606"/>
</organismHost>
<dbReference type="Proteomes" id="UP000156199">
    <property type="component" value="Genome"/>
</dbReference>
<dbReference type="EMBL" id="KR820336">
    <property type="protein sequence ID" value="ALA21646.1"/>
    <property type="molecule type" value="Genomic_RNA"/>
</dbReference>
<evidence type="ECO:0000259" key="35">
    <source>
        <dbReference type="Pfam" id="PF00517"/>
    </source>
</evidence>
<dbReference type="SUPFAM" id="SSF56502">
    <property type="entry name" value="gp120 core"/>
    <property type="match status" value="2"/>
</dbReference>
<accession>A0A0K2DMQ2</accession>
<feature type="disulfide bond" evidence="32">
    <location>
        <begin position="53"/>
        <end position="73"/>
    </location>
</feature>
<feature type="region of interest" description="Fusion peptide" evidence="32">
    <location>
        <begin position="491"/>
        <end position="511"/>
    </location>
</feature>
<evidence type="ECO:0000256" key="16">
    <source>
        <dbReference type="ARBA" id="ARBA00022729"/>
    </source>
</evidence>
<keyword evidence="25 32" id="KW-0472">Membrane</keyword>
<feature type="coiled-coil region" evidence="32">
    <location>
        <begin position="612"/>
        <end position="646"/>
    </location>
</feature>
<keyword evidence="7 32" id="KW-1168">Fusion of virus membrane with host membrane</keyword>
<evidence type="ECO:0000256" key="29">
    <source>
        <dbReference type="ARBA" id="ARBA00023280"/>
    </source>
</evidence>
<comment type="miscellaneous">
    <text evidence="32">Inhibitors targeting HIV-1 viral envelope proteins are used as antiretroviral drugs. Attachment of virions to the cell surface via non-specific interactions and CD4 binding can be blocked by inhibitors that include cyanovirin-N, cyclotriazadisulfonamide analogs, PRO 2000, TNX 355 and PRO 542. In addition, BMS 806 can block CD4-induced conformational changes. Env interactions with the coreceptor molecules can be targeted by CCR5 antagonists including SCH-D, maraviroc (UK 427857) and aplaviroc (GW 873140), and the CXCR4 antagonist AMD 070. Fusion of viral and cellular membranes can be inhibited by peptides such as enfuvirtide and tifuvirtide (T 1249). Resistance to inhibitors associated with mutations in Env are observed. Most of the time, single mutations confer only a modest reduction in drug susceptibility. Combination of several mutations is usually required to develop a high-level drug resistance.</text>
</comment>
<comment type="PTM">
    <text evidence="32">Specific enzymatic cleavages in vivo yield mature proteins. Envelope glycoproteins are synthesized as a inactive precursor that is heavily N-glycosylated and processed likely by host cell furin in the Golgi to yield the mature SU and TM proteins. The cleavage site between SU and TM requires the minimal sequence [KR]-X-[KR]-R. About 2 of the 9 disulfide bonds of gp41 are reduced by P4HB/PDI, following binding to CD4 receptor.</text>
</comment>
<sequence>MRVRGILRNYQQWWIWGILGFWMLMVNNVLGNLWVTVYYGVPVWKEAKTTLFCASDAKAYEKEVHNVWATHACVPTDPNPQEISLENVTENFNMWKNDMVEQMQEDIISLWDQSLKPCVKLTPLCVTLHCSKVNDTSVNKPMNSIVNDTMSCSFNMTTELRDKKKKGTALFYKLDIVSLNSNSENSSSGEYRLINCNTSTIAQACPKVSFDPIPIHYCAPAGYAILKCNDKKFNGTGPCNNVSTVQCTHGIKPVVSTQLLLNGSLAEEDIIIRSENLTNNAKSIIVHLNESVVIVCTRPGNNTRKSIRIGPGQTFYATGEIIGDTRQAHCNISGWNNTLGKVREKLKELFNKTINFASSSGGDLEITTHSFNCGGEFFYCNTSDLFKNDAESEITLQCRIKQIINMWQGVGRAMYAPPIAGSITCNSTITGLILTRDGGPETDAEMFRPGGGDMRDNWRSELYKYKVVEVKPLGLAPTKAKRRVVEKQKRAVGIGAVFLGFLGVAGSTMGAASITLTVQARQLLSGIVQQQNNLLRAIEAQQHMLQLTVWGIKQLQARVLAIERYLKDQQLLGIWGCSGKIICTTNVPWNESWSNKSENEIWQNMTWMQWDREISNYTDIIYQLLETSQTQQEQNEKDLLSLDSWNSLWTWFDISNWLWYIRIFIMIVGGLIGLRIIFAVLSIVNRVRQGYSPLSFQIPTPNPREPDRLGRIEEEGGEQDRDRSIRLVSGFLALAWDDLRSLCLFSYHRLRDFVLIAVRAVELLGRSSLRGIQRGWEILKYLGSLVQYWGSELKKSAISLLDTTAIAVAEGTDRIIELIQRICRAILNIPTRIRQGFEAALQ</sequence>
<feature type="disulfide bond" evidence="32">
    <location>
        <begin position="577"/>
        <end position="583"/>
    </location>
</feature>
<dbReference type="GO" id="GO:0016020">
    <property type="term" value="C:membrane"/>
    <property type="evidence" value="ECO:0007669"/>
    <property type="project" value="UniProtKB-UniRule"/>
</dbReference>
<keyword evidence="15 32" id="KW-0053">Apoptosis</keyword>
<comment type="subcellular location">
    <molecule>Transmembrane protein gp41</molecule>
    <subcellularLocation>
        <location evidence="32">Virion membrane</location>
        <topology evidence="32">Single-pass type I membrane protein</topology>
    </subcellularLocation>
    <subcellularLocation>
        <location evidence="32">Host cell membrane</location>
        <topology evidence="32">Single-pass type I membrane protein</topology>
    </subcellularLocation>
    <subcellularLocation>
        <location evidence="32">Host endosome membrane</location>
        <topology evidence="32">Single-pass type I membrane protein</topology>
    </subcellularLocation>
    <text evidence="32">It is probably concentrated at the site of budding and incorporated into the virions possibly by contacts between the cytoplasmic tail of Env and the N-terminus of Gag.</text>
</comment>
<evidence type="ECO:0000256" key="2">
    <source>
        <dbReference type="ARBA" id="ARBA00004433"/>
    </source>
</evidence>
<evidence type="ECO:0000313" key="36">
    <source>
        <dbReference type="EMBL" id="ALA21646.1"/>
    </source>
</evidence>
<dbReference type="Gene3D" id="1.10.287.210">
    <property type="match status" value="1"/>
</dbReference>
<keyword evidence="19 32" id="KW-1043">Host membrane</keyword>
<evidence type="ECO:0000259" key="34">
    <source>
        <dbReference type="Pfam" id="PF00516"/>
    </source>
</evidence>
<dbReference type="GO" id="GO:0044175">
    <property type="term" value="C:host cell endosome membrane"/>
    <property type="evidence" value="ECO:0007669"/>
    <property type="project" value="UniProtKB-SubCell"/>
</dbReference>
<keyword evidence="30 32" id="KW-0449">Lipoprotein</keyword>
<feature type="transmembrane region" description="Helical" evidence="33">
    <location>
        <begin position="491"/>
        <end position="514"/>
    </location>
</feature>
<dbReference type="GO" id="GO:1903908">
    <property type="term" value="P:positive regulation of plasma membrane raft polarization"/>
    <property type="evidence" value="ECO:0007669"/>
    <property type="project" value="UniProtKB-UniRule"/>
</dbReference>
<keyword evidence="18 32" id="KW-0946">Virion</keyword>
<proteinExistence type="inferred from homology"/>
<comment type="similarity">
    <text evidence="32">Belongs to the HIV-1 env protein family.</text>
</comment>
<evidence type="ECO:0000256" key="33">
    <source>
        <dbReference type="RuleBase" id="RU363095"/>
    </source>
</evidence>
<feature type="chain" id="PRO_5023255040" description="Envelope glycoprotein gp160" evidence="32">
    <location>
        <begin position="32"/>
        <end position="842"/>
    </location>
</feature>
<comment type="PTM">
    <text evidence="32">Highly glycosylated by host. The high number of glycan on the protein is reffered to as 'glycan shield' because it contributes to hide protein sequence from adaptive immune system.</text>
</comment>
<keyword evidence="9 32" id="KW-1032">Host cell membrane</keyword>
<evidence type="ECO:0000256" key="7">
    <source>
        <dbReference type="ARBA" id="ARBA00022506"/>
    </source>
</evidence>
<evidence type="ECO:0000256" key="4">
    <source>
        <dbReference type="ARBA" id="ARBA00004563"/>
    </source>
</evidence>
<keyword evidence="21 32" id="KW-1164">Virus endocytosis by host</keyword>
<evidence type="ECO:0000256" key="12">
    <source>
        <dbReference type="ARBA" id="ARBA00022595"/>
    </source>
</evidence>
<dbReference type="SUPFAM" id="SSF58069">
    <property type="entry name" value="Virus ectodomain"/>
    <property type="match status" value="1"/>
</dbReference>
<evidence type="ECO:0000256" key="17">
    <source>
        <dbReference type="ARBA" id="ARBA00022804"/>
    </source>
</evidence>
<organism evidence="36 37">
    <name type="scientific">Human immunodeficiency virus type 1</name>
    <name type="common">HIV-1</name>
    <dbReference type="NCBI Taxonomy" id="11676"/>
    <lineage>
        <taxon>Viruses</taxon>
        <taxon>Riboviria</taxon>
        <taxon>Pararnavirae</taxon>
        <taxon>Artverviricota</taxon>
        <taxon>Revtraviricetes</taxon>
        <taxon>Ortervirales</taxon>
        <taxon>Retroviridae</taxon>
        <taxon>Orthoretrovirinae</taxon>
        <taxon>Lentivirus</taxon>
        <taxon>Lentivirus humimdef1</taxon>
    </lineage>
</organism>
<evidence type="ECO:0000256" key="19">
    <source>
        <dbReference type="ARBA" id="ARBA00022870"/>
    </source>
</evidence>
<evidence type="ECO:0000256" key="31">
    <source>
        <dbReference type="ARBA" id="ARBA00023296"/>
    </source>
</evidence>
<dbReference type="GO" id="GO:0019082">
    <property type="term" value="P:viral protein processing"/>
    <property type="evidence" value="ECO:0007669"/>
    <property type="project" value="UniProtKB-UniRule"/>
</dbReference>
<keyword evidence="11 32" id="KW-0945">Host-virus interaction</keyword>
<comment type="caution">
    <text evidence="32 33">Lacks conserved residue(s) required for the propagation of feature annotation.</text>
</comment>
<evidence type="ECO:0000256" key="18">
    <source>
        <dbReference type="ARBA" id="ARBA00022844"/>
    </source>
</evidence>
<comment type="domain">
    <text evidence="32">The YXXL motif is involved in determining the exact site of viral release at the surface of infected mononuclear cells and promotes endocytosis. YXXL and di-leucine endocytosis motifs interact directly or indirectly with the clathrin adapter complexes, opperate independently, and their activities are not additive.</text>
</comment>
<keyword evidence="8 32" id="KW-1170">Fusion of virus membrane with host endosomal membrane</keyword>
<comment type="PTM">
    <text evidence="32">Palmitoylation of the transmembrane protein and of Env polyprotein (prior to its proteolytic cleavage) is essential for their association with host cell membrane lipid rafts. Palmitoylation is therefore required for envelope trafficking to classical lipid rafts, but not for viral replication.</text>
</comment>
<dbReference type="GO" id="GO:0019064">
    <property type="term" value="P:fusion of virus membrane with host plasma membrane"/>
    <property type="evidence" value="ECO:0007669"/>
    <property type="project" value="UniProtKB-UniRule"/>
</dbReference>
<evidence type="ECO:0000256" key="27">
    <source>
        <dbReference type="ARBA" id="ARBA00023157"/>
    </source>
</evidence>
<comment type="function">
    <text evidence="32">Envelope glycoprotein gp160: Oligomerizes in the host endoplasmic reticulum into predominantly trimers. In a second time, gp160 transits in the host Golgi, where glycosylation is completed. The precursor is then proteolytically cleaved in the trans-Golgi and thereby activated by cellular furin or furin-like proteases to produce gp120 and gp41.</text>
</comment>
<evidence type="ECO:0000256" key="6">
    <source>
        <dbReference type="ARBA" id="ARBA00004650"/>
    </source>
</evidence>
<feature type="chain" id="PRO_5023255041" description="Transmembrane protein gp41" evidence="32">
    <location>
        <begin position="491"/>
        <end position="842"/>
    </location>
</feature>
<evidence type="ECO:0000256" key="11">
    <source>
        <dbReference type="ARBA" id="ARBA00022581"/>
    </source>
</evidence>
<evidence type="ECO:0000256" key="10">
    <source>
        <dbReference type="ARBA" id="ARBA00022570"/>
    </source>
</evidence>
<keyword evidence="17 32" id="KW-1161">Viral attachment to host cell</keyword>
<evidence type="ECO:0000256" key="28">
    <source>
        <dbReference type="ARBA" id="ARBA00023180"/>
    </source>
</evidence>
<dbReference type="InterPro" id="IPR000777">
    <property type="entry name" value="HIV1_Gp120"/>
</dbReference>
<feature type="disulfide bond" evidence="32">
    <location>
        <begin position="218"/>
        <end position="247"/>
    </location>
</feature>
<evidence type="ECO:0000256" key="1">
    <source>
        <dbReference type="ARBA" id="ARBA00004402"/>
    </source>
</evidence>
<dbReference type="CDD" id="cd09909">
    <property type="entry name" value="HIV-1-like_HR1-HR2"/>
    <property type="match status" value="1"/>
</dbReference>
<feature type="region of interest" description="CD4-binding loop" evidence="32">
    <location>
        <begin position="359"/>
        <end position="369"/>
    </location>
</feature>
<keyword evidence="12 32" id="KW-1162">Viral penetration into host cytoplasm</keyword>
<dbReference type="GO" id="GO:0005198">
    <property type="term" value="F:structural molecule activity"/>
    <property type="evidence" value="ECO:0007669"/>
    <property type="project" value="UniProtKB-UniRule"/>
</dbReference>